<dbReference type="PROSITE" id="PS50995">
    <property type="entry name" value="HTH_MARR_2"/>
    <property type="match status" value="1"/>
</dbReference>
<gene>
    <name evidence="5" type="ORF">E9232_004953</name>
</gene>
<dbReference type="GO" id="GO:0003677">
    <property type="term" value="F:DNA binding"/>
    <property type="evidence" value="ECO:0007669"/>
    <property type="project" value="UniProtKB-KW"/>
</dbReference>
<evidence type="ECO:0000313" key="5">
    <source>
        <dbReference type="EMBL" id="MDR6292413.1"/>
    </source>
</evidence>
<dbReference type="SMART" id="SM00347">
    <property type="entry name" value="HTH_MARR"/>
    <property type="match status" value="1"/>
</dbReference>
<sequence>MTTDWTGITRHAGPEDSPGFLLWQASTAWRRAVEAALAPLDLTHPQFVVLAVTGWLTRDGAAVAQVEIARFIRLDANTVSQVLKGLERRGLVSRRPGTDERAKSPAPTEAGADLLRQAVPAVEAADAAFFARLGDRAGDALALLRRLGSPAGEVA</sequence>
<keyword evidence="2 5" id="KW-0238">DNA-binding</keyword>
<dbReference type="Proteomes" id="UP001262410">
    <property type="component" value="Unassembled WGS sequence"/>
</dbReference>
<dbReference type="InterPro" id="IPR036390">
    <property type="entry name" value="WH_DNA-bd_sf"/>
</dbReference>
<dbReference type="InterPro" id="IPR036388">
    <property type="entry name" value="WH-like_DNA-bd_sf"/>
</dbReference>
<dbReference type="EMBL" id="JAVDPW010000009">
    <property type="protein sequence ID" value="MDR6292413.1"/>
    <property type="molecule type" value="Genomic_DNA"/>
</dbReference>
<keyword evidence="1" id="KW-0805">Transcription regulation</keyword>
<dbReference type="PANTHER" id="PTHR33164:SF64">
    <property type="entry name" value="TRANSCRIPTIONAL REGULATOR SLYA"/>
    <property type="match status" value="1"/>
</dbReference>
<evidence type="ECO:0000256" key="3">
    <source>
        <dbReference type="ARBA" id="ARBA00023163"/>
    </source>
</evidence>
<dbReference type="SUPFAM" id="SSF46785">
    <property type="entry name" value="Winged helix' DNA-binding domain"/>
    <property type="match status" value="1"/>
</dbReference>
<name>A0ABU1JUX9_9PROT</name>
<evidence type="ECO:0000313" key="6">
    <source>
        <dbReference type="Proteomes" id="UP001262410"/>
    </source>
</evidence>
<dbReference type="Pfam" id="PF01047">
    <property type="entry name" value="MarR"/>
    <property type="match status" value="1"/>
</dbReference>
<accession>A0ABU1JUX9</accession>
<evidence type="ECO:0000256" key="2">
    <source>
        <dbReference type="ARBA" id="ARBA00023125"/>
    </source>
</evidence>
<reference evidence="5 6" key="1">
    <citation type="submission" date="2023-07" db="EMBL/GenBank/DDBJ databases">
        <title>Sorghum-associated microbial communities from plants grown in Nebraska, USA.</title>
        <authorList>
            <person name="Schachtman D."/>
        </authorList>
    </citation>
    <scope>NUCLEOTIDE SEQUENCE [LARGE SCALE GENOMIC DNA]</scope>
    <source>
        <strain evidence="5 6">584</strain>
    </source>
</reference>
<evidence type="ECO:0000256" key="1">
    <source>
        <dbReference type="ARBA" id="ARBA00023015"/>
    </source>
</evidence>
<proteinExistence type="predicted"/>
<feature type="domain" description="HTH marR-type" evidence="4">
    <location>
        <begin position="15"/>
        <end position="153"/>
    </location>
</feature>
<dbReference type="InterPro" id="IPR000835">
    <property type="entry name" value="HTH_MarR-typ"/>
</dbReference>
<dbReference type="RefSeq" id="WP_309798494.1">
    <property type="nucleotide sequence ID" value="NZ_JAVDPW010000009.1"/>
</dbReference>
<keyword evidence="6" id="KW-1185">Reference proteome</keyword>
<dbReference type="Gene3D" id="1.10.10.10">
    <property type="entry name" value="Winged helix-like DNA-binding domain superfamily/Winged helix DNA-binding domain"/>
    <property type="match status" value="1"/>
</dbReference>
<dbReference type="InterPro" id="IPR039422">
    <property type="entry name" value="MarR/SlyA-like"/>
</dbReference>
<organism evidence="5 6">
    <name type="scientific">Inquilinus ginsengisoli</name>
    <dbReference type="NCBI Taxonomy" id="363840"/>
    <lineage>
        <taxon>Bacteria</taxon>
        <taxon>Pseudomonadati</taxon>
        <taxon>Pseudomonadota</taxon>
        <taxon>Alphaproteobacteria</taxon>
        <taxon>Rhodospirillales</taxon>
        <taxon>Rhodospirillaceae</taxon>
        <taxon>Inquilinus</taxon>
    </lineage>
</organism>
<comment type="caution">
    <text evidence="5">The sequence shown here is derived from an EMBL/GenBank/DDBJ whole genome shotgun (WGS) entry which is preliminary data.</text>
</comment>
<dbReference type="PANTHER" id="PTHR33164">
    <property type="entry name" value="TRANSCRIPTIONAL REGULATOR, MARR FAMILY"/>
    <property type="match status" value="1"/>
</dbReference>
<keyword evidence="3" id="KW-0804">Transcription</keyword>
<evidence type="ECO:0000259" key="4">
    <source>
        <dbReference type="PROSITE" id="PS50995"/>
    </source>
</evidence>
<protein>
    <submittedName>
        <fullName evidence="5">DNA-binding MarR family transcriptional regulator</fullName>
    </submittedName>
</protein>